<dbReference type="Proteomes" id="UP000614261">
    <property type="component" value="Unassembled WGS sequence"/>
</dbReference>
<comment type="caution">
    <text evidence="1">The sequence shown here is derived from an EMBL/GenBank/DDBJ whole genome shotgun (WGS) entry which is preliminary data.</text>
</comment>
<gene>
    <name evidence="1" type="ORF">GCM10010833_00440</name>
</gene>
<dbReference type="RefSeq" id="WP_188512367.1">
    <property type="nucleotide sequence ID" value="NZ_BMGD01000001.1"/>
</dbReference>
<name>A0ABQ1IQT0_9SPHN</name>
<evidence type="ECO:0000313" key="2">
    <source>
        <dbReference type="Proteomes" id="UP000614261"/>
    </source>
</evidence>
<accession>A0ABQ1IQT0</accession>
<organism evidence="1 2">
    <name type="scientific">Blastomonas aquatica</name>
    <dbReference type="NCBI Taxonomy" id="1510276"/>
    <lineage>
        <taxon>Bacteria</taxon>
        <taxon>Pseudomonadati</taxon>
        <taxon>Pseudomonadota</taxon>
        <taxon>Alphaproteobacteria</taxon>
        <taxon>Sphingomonadales</taxon>
        <taxon>Sphingomonadaceae</taxon>
        <taxon>Blastomonas</taxon>
    </lineage>
</organism>
<dbReference type="SUPFAM" id="SSF53649">
    <property type="entry name" value="Alkaline phosphatase-like"/>
    <property type="match status" value="1"/>
</dbReference>
<sequence length="472" mass="52454">MTNRQILSLELNELCAPLLDRWMADGSLPNFRRLHGQSHVFETQADTYSPDQLEPWIQWYSIHTGLAFDQHHVFRLTDGRGAEHRDIWQVVGEAGSPVMNFASMNARPFAKPGSLYVGDPWSEQGDAFPPELNIYNRFVGHNVREYSNADNRLSANDYAAFLRFALTHGLSAATAMRITSQLAGEKLGKTGSHARVAILDALQYDVFAHYYRRIRPRFASFFANSVAHLQHSYWRHMDPSAFTVKPEAGETARYGSAIYDGYVAMDAMVGRFLDLAAKHDALIVFQTALSQQPFARYENQGGQHFLRLRDHKAFLAQCGIVCRSADPTMTHQYMLRFNSAADRAAAKARLEAFTLADGYQVFATRDDGDADALYFGCQVSWQIDDDTPMTDTAKGRTLTIGSLLYAMEGVKSGCHSPSGSLWIATGEHVKHGAPVSILDIYPTMLDLMGLPAPEADHRGHSLAALLSTRAAA</sequence>
<keyword evidence="2" id="KW-1185">Reference proteome</keyword>
<dbReference type="InterPro" id="IPR017850">
    <property type="entry name" value="Alkaline_phosphatase_core_sf"/>
</dbReference>
<dbReference type="EMBL" id="BMGD01000001">
    <property type="protein sequence ID" value="GGB49738.1"/>
    <property type="molecule type" value="Genomic_DNA"/>
</dbReference>
<evidence type="ECO:0000313" key="1">
    <source>
        <dbReference type="EMBL" id="GGB49738.1"/>
    </source>
</evidence>
<dbReference type="Gene3D" id="3.40.720.10">
    <property type="entry name" value="Alkaline Phosphatase, subunit A"/>
    <property type="match status" value="2"/>
</dbReference>
<protein>
    <submittedName>
        <fullName evidence="1">Uncharacterized protein</fullName>
    </submittedName>
</protein>
<reference evidence="2" key="1">
    <citation type="journal article" date="2019" name="Int. J. Syst. Evol. Microbiol.">
        <title>The Global Catalogue of Microorganisms (GCM) 10K type strain sequencing project: providing services to taxonomists for standard genome sequencing and annotation.</title>
        <authorList>
            <consortium name="The Broad Institute Genomics Platform"/>
            <consortium name="The Broad Institute Genome Sequencing Center for Infectious Disease"/>
            <person name="Wu L."/>
            <person name="Ma J."/>
        </authorList>
    </citation>
    <scope>NUCLEOTIDE SEQUENCE [LARGE SCALE GENOMIC DNA]</scope>
    <source>
        <strain evidence="2">CGMCC 1.12851</strain>
    </source>
</reference>
<proteinExistence type="predicted"/>